<evidence type="ECO:0000256" key="1">
    <source>
        <dbReference type="SAM" id="MobiDB-lite"/>
    </source>
</evidence>
<feature type="compositionally biased region" description="Polar residues" evidence="1">
    <location>
        <begin position="113"/>
        <end position="128"/>
    </location>
</feature>
<protein>
    <submittedName>
        <fullName evidence="2">Uncharacterized protein family UPF0153</fullName>
    </submittedName>
</protein>
<organism evidence="2 3">
    <name type="scientific">Nannochloropsis gaditana</name>
    <dbReference type="NCBI Taxonomy" id="72520"/>
    <lineage>
        <taxon>Eukaryota</taxon>
        <taxon>Sar</taxon>
        <taxon>Stramenopiles</taxon>
        <taxon>Ochrophyta</taxon>
        <taxon>Eustigmatophyceae</taxon>
        <taxon>Eustigmatales</taxon>
        <taxon>Monodopsidaceae</taxon>
        <taxon>Nannochloropsis</taxon>
    </lineage>
</organism>
<comment type="caution">
    <text evidence="2">The sequence shown here is derived from an EMBL/GenBank/DDBJ whole genome shotgun (WGS) entry which is preliminary data.</text>
</comment>
<reference evidence="2 3" key="1">
    <citation type="journal article" date="2014" name="Mol. Plant">
        <title>Chromosome Scale Genome Assembly and Transcriptome Profiling of Nannochloropsis gaditana in Nitrogen Depletion.</title>
        <authorList>
            <person name="Corteggiani Carpinelli E."/>
            <person name="Telatin A."/>
            <person name="Vitulo N."/>
            <person name="Forcato C."/>
            <person name="D'Angelo M."/>
            <person name="Schiavon R."/>
            <person name="Vezzi A."/>
            <person name="Giacometti G.M."/>
            <person name="Morosinotto T."/>
            <person name="Valle G."/>
        </authorList>
    </citation>
    <scope>NUCLEOTIDE SEQUENCE [LARGE SCALE GENOMIC DNA]</scope>
    <source>
        <strain evidence="2 3">B-31</strain>
    </source>
</reference>
<dbReference type="Pfam" id="PF03692">
    <property type="entry name" value="CxxCxxCC"/>
    <property type="match status" value="1"/>
</dbReference>
<evidence type="ECO:0000313" key="3">
    <source>
        <dbReference type="Proteomes" id="UP000019335"/>
    </source>
</evidence>
<name>W7TMW6_9STRA</name>
<dbReference type="OrthoDB" id="1876721at2759"/>
<dbReference type="AlphaFoldDB" id="W7TMW6"/>
<proteinExistence type="predicted"/>
<keyword evidence="3" id="KW-1185">Reference proteome</keyword>
<gene>
    <name evidence="2" type="ORF">Naga_100052g2</name>
</gene>
<dbReference type="PANTHER" id="PTHR36791">
    <property type="entry name" value="OS03G0363400 PROTEIN"/>
    <property type="match status" value="1"/>
</dbReference>
<dbReference type="PANTHER" id="PTHR36791:SF2">
    <property type="entry name" value="OS03G0363400 PROTEIN"/>
    <property type="match status" value="1"/>
</dbReference>
<sequence>MKITSVAAVLVTMGPAAVHSFPLSFRPVSSFSGPALPPVTRQCLAREGRRRPFDGPQPLRSGTSSHSAEEREASSRDDVDSRATPVPKPKPFISRRVRRGPIGAATSGIDGASKSSRQVNGSTAIHNKSVTPTSTPAVLKVSKKWACVANCGACCYLAPSERPYLLDYFDDPKDLAAYNSMVGDDGWCIHYDKAARACTVFEDRPWFCRVEGKTFEKMYGVTGSEMDKFCTSCCREQIADVYGTTSGEMLSFNMAIKHLKASAGDARSERSKGAGGFGKGARAVDEAVGEPVAPIVPIDPFTNEASDKEAAMADWIGS</sequence>
<accession>W7TMW6</accession>
<dbReference type="InterPro" id="IPR005358">
    <property type="entry name" value="Puta_zinc/iron-chelating_dom"/>
</dbReference>
<dbReference type="EMBL" id="AZIL01002282">
    <property type="protein sequence ID" value="EWM22049.1"/>
    <property type="molecule type" value="Genomic_DNA"/>
</dbReference>
<feature type="compositionally biased region" description="Basic and acidic residues" evidence="1">
    <location>
        <begin position="67"/>
        <end position="81"/>
    </location>
</feature>
<dbReference type="Proteomes" id="UP000019335">
    <property type="component" value="Unassembled WGS sequence"/>
</dbReference>
<feature type="region of interest" description="Disordered" evidence="1">
    <location>
        <begin position="47"/>
        <end position="128"/>
    </location>
</feature>
<evidence type="ECO:0000313" key="2">
    <source>
        <dbReference type="EMBL" id="EWM22049.1"/>
    </source>
</evidence>